<comment type="subcellular location">
    <subcellularLocation>
        <location evidence="1">Plastid</location>
        <location evidence="1">Chloroplast thylakoid membrane</location>
    </subcellularLocation>
</comment>
<dbReference type="PANTHER" id="PTHR33399:SF8">
    <property type="entry name" value="OS04G0522800 PROTEIN"/>
    <property type="match status" value="1"/>
</dbReference>
<evidence type="ECO:0000256" key="3">
    <source>
        <dbReference type="ARBA" id="ARBA00022640"/>
    </source>
</evidence>
<dbReference type="InterPro" id="IPR023222">
    <property type="entry name" value="PsbQ-like_dom_sf"/>
</dbReference>
<keyword evidence="4" id="KW-0809">Transit peptide</keyword>
<evidence type="ECO:0000256" key="5">
    <source>
        <dbReference type="ARBA" id="ARBA00023078"/>
    </source>
</evidence>
<keyword evidence="9" id="KW-1185">Reference proteome</keyword>
<evidence type="ECO:0000256" key="1">
    <source>
        <dbReference type="ARBA" id="ARBA00004334"/>
    </source>
</evidence>
<dbReference type="GO" id="GO:0009767">
    <property type="term" value="P:photosynthetic electron transport chain"/>
    <property type="evidence" value="ECO:0007669"/>
    <property type="project" value="TreeGrafter"/>
</dbReference>
<organism evidence="8 9">
    <name type="scientific">Asparagus officinalis</name>
    <name type="common">Garden asparagus</name>
    <dbReference type="NCBI Taxonomy" id="4686"/>
    <lineage>
        <taxon>Eukaryota</taxon>
        <taxon>Viridiplantae</taxon>
        <taxon>Streptophyta</taxon>
        <taxon>Embryophyta</taxon>
        <taxon>Tracheophyta</taxon>
        <taxon>Spermatophyta</taxon>
        <taxon>Magnoliopsida</taxon>
        <taxon>Liliopsida</taxon>
        <taxon>Asparagales</taxon>
        <taxon>Asparagaceae</taxon>
        <taxon>Asparagoideae</taxon>
        <taxon>Asparagus</taxon>
    </lineage>
</organism>
<dbReference type="InterPro" id="IPR054099">
    <property type="entry name" value="PSII_PsbQ_pln"/>
</dbReference>
<dbReference type="Gene3D" id="1.20.120.290">
    <property type="entry name" value="Oxygen-evolving enhancer protein 3 (PsbQ), four-helix up-down bundle"/>
    <property type="match status" value="1"/>
</dbReference>
<reference evidence="9" key="1">
    <citation type="journal article" date="2017" name="Nat. Commun.">
        <title>The asparagus genome sheds light on the origin and evolution of a young Y chromosome.</title>
        <authorList>
            <person name="Harkess A."/>
            <person name="Zhou J."/>
            <person name="Xu C."/>
            <person name="Bowers J.E."/>
            <person name="Van der Hulst R."/>
            <person name="Ayyampalayam S."/>
            <person name="Mercati F."/>
            <person name="Riccardi P."/>
            <person name="McKain M.R."/>
            <person name="Kakrana A."/>
            <person name="Tang H."/>
            <person name="Ray J."/>
            <person name="Groenendijk J."/>
            <person name="Arikit S."/>
            <person name="Mathioni S.M."/>
            <person name="Nakano M."/>
            <person name="Shan H."/>
            <person name="Telgmann-Rauber A."/>
            <person name="Kanno A."/>
            <person name="Yue Z."/>
            <person name="Chen H."/>
            <person name="Li W."/>
            <person name="Chen Y."/>
            <person name="Xu X."/>
            <person name="Zhang Y."/>
            <person name="Luo S."/>
            <person name="Chen H."/>
            <person name="Gao J."/>
            <person name="Mao Z."/>
            <person name="Pires J.C."/>
            <person name="Luo M."/>
            <person name="Kudrna D."/>
            <person name="Wing R.A."/>
            <person name="Meyers B.C."/>
            <person name="Yi K."/>
            <person name="Kong H."/>
            <person name="Lavrijsen P."/>
            <person name="Sunseri F."/>
            <person name="Falavigna A."/>
            <person name="Ye Y."/>
            <person name="Leebens-Mack J.H."/>
            <person name="Chen G."/>
        </authorList>
    </citation>
    <scope>NUCLEOTIDE SEQUENCE [LARGE SCALE GENOMIC DNA]</scope>
    <source>
        <strain evidence="9">cv. DH0086</strain>
    </source>
</reference>
<keyword evidence="6" id="KW-0472">Membrane</keyword>
<evidence type="ECO:0000256" key="2">
    <source>
        <dbReference type="ARBA" id="ARBA00022528"/>
    </source>
</evidence>
<gene>
    <name evidence="8" type="ORF">A4U43_C10F17730</name>
</gene>
<accession>A0A5P1E3T5</accession>
<evidence type="ECO:0000256" key="7">
    <source>
        <dbReference type="ARBA" id="ARBA00035649"/>
    </source>
</evidence>
<keyword evidence="5" id="KW-0793">Thylakoid</keyword>
<evidence type="ECO:0000256" key="6">
    <source>
        <dbReference type="ARBA" id="ARBA00023136"/>
    </source>
</evidence>
<evidence type="ECO:0000256" key="4">
    <source>
        <dbReference type="ARBA" id="ARBA00022946"/>
    </source>
</evidence>
<dbReference type="OrthoDB" id="783722at2759"/>
<dbReference type="OMA" id="RECAFEF"/>
<dbReference type="GO" id="GO:0009535">
    <property type="term" value="C:chloroplast thylakoid membrane"/>
    <property type="evidence" value="ECO:0007669"/>
    <property type="project" value="UniProtKB-SubCell"/>
</dbReference>
<dbReference type="EMBL" id="CM007390">
    <property type="protein sequence ID" value="ONK57210.1"/>
    <property type="molecule type" value="Genomic_DNA"/>
</dbReference>
<dbReference type="Pfam" id="PF05757">
    <property type="entry name" value="PsbQ"/>
    <property type="match status" value="1"/>
</dbReference>
<dbReference type="SUPFAM" id="SSF101112">
    <property type="entry name" value="Oxygen-evolving enhancer protein 3"/>
    <property type="match status" value="1"/>
</dbReference>
<sequence>MEGMELKGSLHRIRECAFEFFSMEDDLDVGGDDDDGEDGDYWEMLGRDFSLKSTFLYCDLNRIIKSSCDGDHKDALVGLTNGLFFCMEELGHAVKRRSISLTQFHYNQAKLLLEEVMAALVHPSLN</sequence>
<dbReference type="AlphaFoldDB" id="A0A5P1E3T5"/>
<dbReference type="GO" id="GO:0009654">
    <property type="term" value="C:photosystem II oxygen evolving complex"/>
    <property type="evidence" value="ECO:0007669"/>
    <property type="project" value="InterPro"/>
</dbReference>
<name>A0A5P1E3T5_ASPOF</name>
<dbReference type="Proteomes" id="UP000243459">
    <property type="component" value="Chromosome 10"/>
</dbReference>
<keyword evidence="3" id="KW-0934">Plastid</keyword>
<dbReference type="Gramene" id="ONK57210">
    <property type="protein sequence ID" value="ONK57210"/>
    <property type="gene ID" value="A4U43_C10F17730"/>
</dbReference>
<proteinExistence type="inferred from homology"/>
<dbReference type="InterPro" id="IPR008797">
    <property type="entry name" value="PSII_PsbQ"/>
</dbReference>
<keyword evidence="2" id="KW-0150">Chloroplast</keyword>
<dbReference type="PANTHER" id="PTHR33399">
    <property type="entry name" value="OXYGEN-EVOLVING ENHANCER PROTEIN 3-1, CHLOROPLASTIC"/>
    <property type="match status" value="1"/>
</dbReference>
<protein>
    <submittedName>
        <fullName evidence="8">Uncharacterized protein</fullName>
    </submittedName>
</protein>
<evidence type="ECO:0000313" key="9">
    <source>
        <dbReference type="Proteomes" id="UP000243459"/>
    </source>
</evidence>
<comment type="similarity">
    <text evidence="7">Belongs to the PsbQ family.</text>
</comment>
<evidence type="ECO:0000313" key="8">
    <source>
        <dbReference type="EMBL" id="ONK57210.1"/>
    </source>
</evidence>
<dbReference type="GO" id="GO:0019898">
    <property type="term" value="C:extrinsic component of membrane"/>
    <property type="evidence" value="ECO:0007669"/>
    <property type="project" value="InterPro"/>
</dbReference>
<dbReference type="GO" id="GO:0005509">
    <property type="term" value="F:calcium ion binding"/>
    <property type="evidence" value="ECO:0007669"/>
    <property type="project" value="InterPro"/>
</dbReference>